<comment type="caution">
    <text evidence="1">The sequence shown here is derived from an EMBL/GenBank/DDBJ whole genome shotgun (WGS) entry which is preliminary data.</text>
</comment>
<reference evidence="1 2" key="1">
    <citation type="submission" date="2013-11" db="EMBL/GenBank/DDBJ databases">
        <title>The Genome Sequence of Phytophthora parasitica P1569.</title>
        <authorList>
            <consortium name="The Broad Institute Genomics Platform"/>
            <person name="Russ C."/>
            <person name="Tyler B."/>
            <person name="Panabieres F."/>
            <person name="Shan W."/>
            <person name="Tripathy S."/>
            <person name="Grunwald N."/>
            <person name="Machado M."/>
            <person name="Johnson C.S."/>
            <person name="Arredondo F."/>
            <person name="Hong C."/>
            <person name="Coffey M."/>
            <person name="Young S.K."/>
            <person name="Zeng Q."/>
            <person name="Gargeya S."/>
            <person name="Fitzgerald M."/>
            <person name="Abouelleil A."/>
            <person name="Alvarado L."/>
            <person name="Chapman S.B."/>
            <person name="Gainer-Dewar J."/>
            <person name="Goldberg J."/>
            <person name="Griggs A."/>
            <person name="Gujja S."/>
            <person name="Hansen M."/>
            <person name="Howarth C."/>
            <person name="Imamovic A."/>
            <person name="Ireland A."/>
            <person name="Larimer J."/>
            <person name="McCowan C."/>
            <person name="Murphy C."/>
            <person name="Pearson M."/>
            <person name="Poon T.W."/>
            <person name="Priest M."/>
            <person name="Roberts A."/>
            <person name="Saif S."/>
            <person name="Shea T."/>
            <person name="Sykes S."/>
            <person name="Wortman J."/>
            <person name="Nusbaum C."/>
            <person name="Birren B."/>
        </authorList>
    </citation>
    <scope>NUCLEOTIDE SEQUENCE [LARGE SCALE GENOMIC DNA]</scope>
    <source>
        <strain evidence="1 2">P1569</strain>
    </source>
</reference>
<dbReference type="EMBL" id="ANIZ01001547">
    <property type="protein sequence ID" value="ETI46568.1"/>
    <property type="molecule type" value="Genomic_DNA"/>
</dbReference>
<keyword evidence="2" id="KW-1185">Reference proteome</keyword>
<evidence type="ECO:0000313" key="2">
    <source>
        <dbReference type="Proteomes" id="UP000018721"/>
    </source>
</evidence>
<accession>V9F749</accession>
<name>V9F749_PHYNI</name>
<proteinExistence type="predicted"/>
<protein>
    <submittedName>
        <fullName evidence="1">Uncharacterized protein</fullName>
    </submittedName>
</protein>
<gene>
    <name evidence="1" type="ORF">F443_09047</name>
</gene>
<dbReference type="AlphaFoldDB" id="V9F749"/>
<dbReference type="Proteomes" id="UP000018721">
    <property type="component" value="Unassembled WGS sequence"/>
</dbReference>
<dbReference type="OrthoDB" id="125992at2759"/>
<organism evidence="1 2">
    <name type="scientific">Phytophthora nicotianae P1569</name>
    <dbReference type="NCBI Taxonomy" id="1317065"/>
    <lineage>
        <taxon>Eukaryota</taxon>
        <taxon>Sar</taxon>
        <taxon>Stramenopiles</taxon>
        <taxon>Oomycota</taxon>
        <taxon>Peronosporomycetes</taxon>
        <taxon>Peronosporales</taxon>
        <taxon>Peronosporaceae</taxon>
        <taxon>Phytophthora</taxon>
    </lineage>
</organism>
<sequence>MRSVSWFAITHSTPPVTPIGLFCFGSKEDENGNIYVGKGTDSDSFVVGISCLILVHACIEYASPSCFTLFHADVTFKLSDLGYPVITCVFSDSWRSYQLAAISLNVLVVYNFD</sequence>
<dbReference type="HOGENOM" id="CLU_2138420_0_0_1"/>
<evidence type="ECO:0000313" key="1">
    <source>
        <dbReference type="EMBL" id="ETI46568.1"/>
    </source>
</evidence>